<accession>A0AA35WAA8</accession>
<dbReference type="Proteomes" id="UP001174909">
    <property type="component" value="Unassembled WGS sequence"/>
</dbReference>
<name>A0AA35WAA8_GEOBA</name>
<evidence type="ECO:0000313" key="1">
    <source>
        <dbReference type="EMBL" id="CAI8005907.1"/>
    </source>
</evidence>
<dbReference type="AlphaFoldDB" id="A0AA35WAA8"/>
<keyword evidence="2" id="KW-1185">Reference proteome</keyword>
<proteinExistence type="predicted"/>
<gene>
    <name evidence="1" type="ORF">GBAR_LOCUS4474</name>
</gene>
<comment type="caution">
    <text evidence="1">The sequence shown here is derived from an EMBL/GenBank/DDBJ whole genome shotgun (WGS) entry which is preliminary data.</text>
</comment>
<organism evidence="1 2">
    <name type="scientific">Geodia barretti</name>
    <name type="common">Barrett's horny sponge</name>
    <dbReference type="NCBI Taxonomy" id="519541"/>
    <lineage>
        <taxon>Eukaryota</taxon>
        <taxon>Metazoa</taxon>
        <taxon>Porifera</taxon>
        <taxon>Demospongiae</taxon>
        <taxon>Heteroscleromorpha</taxon>
        <taxon>Tetractinellida</taxon>
        <taxon>Astrophorina</taxon>
        <taxon>Geodiidae</taxon>
        <taxon>Geodia</taxon>
    </lineage>
</organism>
<protein>
    <submittedName>
        <fullName evidence="1">Uncharacterized protein</fullName>
    </submittedName>
</protein>
<evidence type="ECO:0000313" key="2">
    <source>
        <dbReference type="Proteomes" id="UP001174909"/>
    </source>
</evidence>
<dbReference type="EMBL" id="CASHTH010000646">
    <property type="protein sequence ID" value="CAI8005907.1"/>
    <property type="molecule type" value="Genomic_DNA"/>
</dbReference>
<sequence length="256" mass="28625">MMHAQMPPGKRLCTLGRGQRFINIHKTLFSFHCPMDGISSDYIIYGLLFIHFTATTFSKRSMKGSQSGTPPDLTHNYETVLPNFKKPPAKAAALAQNYEIPLPKAATLPRDLSTCAGKDPITPIMKFSQSVKVRGSTPEAVYMNVKETPTGEDVCAMKPVEPPQTVGQGASLTHREAMGLCLIIRWLKLKWDQFPRVIPGQITNGSIYVATLKYPFSFGSIRYILCLITASKYIHIPFKSPFSAWFFSGIFMFKLH</sequence>
<reference evidence="1" key="1">
    <citation type="submission" date="2023-03" db="EMBL/GenBank/DDBJ databases">
        <authorList>
            <person name="Steffen K."/>
            <person name="Cardenas P."/>
        </authorList>
    </citation>
    <scope>NUCLEOTIDE SEQUENCE</scope>
</reference>